<evidence type="ECO:0000256" key="1">
    <source>
        <dbReference type="ARBA" id="ARBA00001231"/>
    </source>
</evidence>
<evidence type="ECO:0000256" key="2">
    <source>
        <dbReference type="ARBA" id="ARBA00005336"/>
    </source>
</evidence>
<dbReference type="InterPro" id="IPR036962">
    <property type="entry name" value="Glyco_hydro_3_N_sf"/>
</dbReference>
<dbReference type="Proteomes" id="UP001183607">
    <property type="component" value="Unassembled WGS sequence"/>
</dbReference>
<comment type="similarity">
    <text evidence="2">Belongs to the glycosyl hydrolase 3 family.</text>
</comment>
<gene>
    <name evidence="8" type="ORF">RM574_12525</name>
</gene>
<dbReference type="AlphaFoldDB" id="A0ABD5E4R8"/>
<organism evidence="8 9">
    <name type="scientific">Streptomyces evansiae</name>
    <dbReference type="NCBI Taxonomy" id="3075535"/>
    <lineage>
        <taxon>Bacteria</taxon>
        <taxon>Bacillati</taxon>
        <taxon>Actinomycetota</taxon>
        <taxon>Actinomycetes</taxon>
        <taxon>Kitasatosporales</taxon>
        <taxon>Streptomycetaceae</taxon>
        <taxon>Streptomyces</taxon>
    </lineage>
</organism>
<evidence type="ECO:0000313" key="8">
    <source>
        <dbReference type="EMBL" id="MDT0416315.1"/>
    </source>
</evidence>
<keyword evidence="5" id="KW-0326">Glycosidase</keyword>
<dbReference type="FunFam" id="3.20.20.300:FF:000014">
    <property type="entry name" value="Beta-hexosaminidase, lipoprotein"/>
    <property type="match status" value="1"/>
</dbReference>
<comment type="caution">
    <text evidence="8">The sequence shown here is derived from an EMBL/GenBank/DDBJ whole genome shotgun (WGS) entry which is preliminary data.</text>
</comment>
<name>A0ABD5E4R8_9ACTN</name>
<protein>
    <recommendedName>
        <fullName evidence="3">beta-N-acetylhexosaminidase</fullName>
        <ecNumber evidence="3">3.2.1.52</ecNumber>
    </recommendedName>
</protein>
<dbReference type="InterPro" id="IPR001764">
    <property type="entry name" value="Glyco_hydro_3_N"/>
</dbReference>
<sequence length="626" mass="65031">MAQETTSGGLPRRRAVLAAGVFGTAAGALGTRTAWAARPAPAGPARTAFFPPDPLADRRLLSRMTPEEKVGQLFVMRFHGASATAPSAADAKANREDLGLATAAEMIARYHLGGVIYFGWAGNIRSPRQVAALSNEVQRAGLGLRVPVPLLVSIDQEHGAVQRIGPPATQLPGAMGLGAASLGAGGDSAGAREAAALAGRELAALGVRQDWAPDADVNVNPANPVIGVRSFGADPDAVARLVVAQVRGYQEDAGISAAVKHFPGHGDTATDSHVGFPTISHTREQWDTLDAPPFRAAIAAGADVVMTGHLAFPALDPTGDPATLSHPVVTGVLRGELGYEGVVTTDSLRMEGVRTKYGDDRVPVLALRAGVDLLLDPPDLGLAHRSVLAALRSGELTEERIDASVLRVLALKRRRGLLAEPYVDEAAVERRVGTRAHRALADRLAERGTTLVVNDGTLPLRADAGHLLVLGVDPASASGSDGPATRVLARALQAEGFRVTRRTTGTAPDAAARDAAVAAARRAHTVVVATYGLDTDPAQRALLAALVATGVPVVAVALRNPYDAAHLPDGVRALLAEYGWSDVEVSAAARVLTGRARPHGRLPVPVTRADAPERTLYAVGRGLSYE</sequence>
<dbReference type="Pfam" id="PF00933">
    <property type="entry name" value="Glyco_hydro_3"/>
    <property type="match status" value="1"/>
</dbReference>
<comment type="catalytic activity">
    <reaction evidence="1">
        <text>Hydrolysis of terminal non-reducing N-acetyl-D-hexosamine residues in N-acetyl-beta-D-hexosaminides.</text>
        <dbReference type="EC" id="3.2.1.52"/>
    </reaction>
</comment>
<evidence type="ECO:0000256" key="5">
    <source>
        <dbReference type="ARBA" id="ARBA00023295"/>
    </source>
</evidence>
<dbReference type="SUPFAM" id="SSF51445">
    <property type="entry name" value="(Trans)glycosidases"/>
    <property type="match status" value="1"/>
</dbReference>
<dbReference type="RefSeq" id="WP_311677030.1">
    <property type="nucleotide sequence ID" value="NZ_JAVRER010000015.1"/>
</dbReference>
<dbReference type="InterPro" id="IPR002772">
    <property type="entry name" value="Glyco_hydro_3_C"/>
</dbReference>
<reference evidence="9" key="1">
    <citation type="submission" date="2023-07" db="EMBL/GenBank/DDBJ databases">
        <title>30 novel species of actinomycetes from the DSMZ collection.</title>
        <authorList>
            <person name="Nouioui I."/>
        </authorList>
    </citation>
    <scope>NUCLEOTIDE SEQUENCE [LARGE SCALE GENOMIC DNA]</scope>
    <source>
        <strain evidence="9">DSM 41982</strain>
    </source>
</reference>
<feature type="domain" description="Glycoside hydrolase family 3 C-terminal" evidence="7">
    <location>
        <begin position="450"/>
        <end position="625"/>
    </location>
</feature>
<dbReference type="InterPro" id="IPR050226">
    <property type="entry name" value="NagZ_Beta-hexosaminidase"/>
</dbReference>
<dbReference type="Pfam" id="PF01915">
    <property type="entry name" value="Glyco_hydro_3_C"/>
    <property type="match status" value="1"/>
</dbReference>
<evidence type="ECO:0000259" key="7">
    <source>
        <dbReference type="Pfam" id="PF01915"/>
    </source>
</evidence>
<feature type="domain" description="Glycoside hydrolase family 3 N-terminal" evidence="6">
    <location>
        <begin position="67"/>
        <end position="410"/>
    </location>
</feature>
<dbReference type="PANTHER" id="PTHR30480">
    <property type="entry name" value="BETA-HEXOSAMINIDASE-RELATED"/>
    <property type="match status" value="1"/>
</dbReference>
<evidence type="ECO:0000256" key="3">
    <source>
        <dbReference type="ARBA" id="ARBA00012663"/>
    </source>
</evidence>
<dbReference type="Gene3D" id="3.40.50.1700">
    <property type="entry name" value="Glycoside hydrolase family 3 C-terminal domain"/>
    <property type="match status" value="1"/>
</dbReference>
<dbReference type="Gene3D" id="3.20.20.300">
    <property type="entry name" value="Glycoside hydrolase, family 3, N-terminal domain"/>
    <property type="match status" value="1"/>
</dbReference>
<proteinExistence type="inferred from homology"/>
<evidence type="ECO:0000259" key="6">
    <source>
        <dbReference type="Pfam" id="PF00933"/>
    </source>
</evidence>
<dbReference type="GO" id="GO:0004563">
    <property type="term" value="F:beta-N-acetylhexosaminidase activity"/>
    <property type="evidence" value="ECO:0007669"/>
    <property type="project" value="UniProtKB-EC"/>
</dbReference>
<dbReference type="SUPFAM" id="SSF52279">
    <property type="entry name" value="Beta-D-glucan exohydrolase, C-terminal domain"/>
    <property type="match status" value="1"/>
</dbReference>
<dbReference type="InterPro" id="IPR036881">
    <property type="entry name" value="Glyco_hydro_3_C_sf"/>
</dbReference>
<keyword evidence="4 8" id="KW-0378">Hydrolase</keyword>
<dbReference type="PROSITE" id="PS51318">
    <property type="entry name" value="TAT"/>
    <property type="match status" value="1"/>
</dbReference>
<evidence type="ECO:0000256" key="4">
    <source>
        <dbReference type="ARBA" id="ARBA00022801"/>
    </source>
</evidence>
<accession>A0ABD5E4R8</accession>
<dbReference type="InterPro" id="IPR017853">
    <property type="entry name" value="GH"/>
</dbReference>
<dbReference type="PANTHER" id="PTHR30480:SF13">
    <property type="entry name" value="BETA-HEXOSAMINIDASE"/>
    <property type="match status" value="1"/>
</dbReference>
<dbReference type="EMBL" id="JAVRER010000015">
    <property type="protein sequence ID" value="MDT0416315.1"/>
    <property type="molecule type" value="Genomic_DNA"/>
</dbReference>
<dbReference type="EC" id="3.2.1.52" evidence="3"/>
<evidence type="ECO:0000313" key="9">
    <source>
        <dbReference type="Proteomes" id="UP001183607"/>
    </source>
</evidence>
<dbReference type="InterPro" id="IPR006311">
    <property type="entry name" value="TAT_signal"/>
</dbReference>